<gene>
    <name evidence="2" type="ORF">Ade02nite_42430</name>
</gene>
<comment type="caution">
    <text evidence="2">The sequence shown here is derived from an EMBL/GenBank/DDBJ whole genome shotgun (WGS) entry which is preliminary data.</text>
</comment>
<feature type="compositionally biased region" description="Basic and acidic residues" evidence="1">
    <location>
        <begin position="194"/>
        <end position="211"/>
    </location>
</feature>
<feature type="compositionally biased region" description="Pro residues" evidence="1">
    <location>
        <begin position="140"/>
        <end position="150"/>
    </location>
</feature>
<evidence type="ECO:0000313" key="2">
    <source>
        <dbReference type="EMBL" id="GID75602.1"/>
    </source>
</evidence>
<evidence type="ECO:0000256" key="1">
    <source>
        <dbReference type="SAM" id="MobiDB-lite"/>
    </source>
</evidence>
<organism evidence="2 3">
    <name type="scientific">Paractinoplanes deccanensis</name>
    <dbReference type="NCBI Taxonomy" id="113561"/>
    <lineage>
        <taxon>Bacteria</taxon>
        <taxon>Bacillati</taxon>
        <taxon>Actinomycetota</taxon>
        <taxon>Actinomycetes</taxon>
        <taxon>Micromonosporales</taxon>
        <taxon>Micromonosporaceae</taxon>
        <taxon>Paractinoplanes</taxon>
    </lineage>
</organism>
<protein>
    <submittedName>
        <fullName evidence="2">Uncharacterized protein</fullName>
    </submittedName>
</protein>
<dbReference type="Proteomes" id="UP000609879">
    <property type="component" value="Unassembled WGS sequence"/>
</dbReference>
<accession>A0ABQ3Y6I9</accession>
<reference evidence="2 3" key="1">
    <citation type="submission" date="2021-01" db="EMBL/GenBank/DDBJ databases">
        <title>Whole genome shotgun sequence of Actinoplanes deccanensis NBRC 13994.</title>
        <authorList>
            <person name="Komaki H."/>
            <person name="Tamura T."/>
        </authorList>
    </citation>
    <scope>NUCLEOTIDE SEQUENCE [LARGE SCALE GENOMIC DNA]</scope>
    <source>
        <strain evidence="2 3">NBRC 13994</strain>
    </source>
</reference>
<sequence>MRLRDALFGAMRTWRAHRRGLDEADRLVAGDRAGPESPGLDHLLDAVRAPGTAGELGNEQEMVAALAAQRRRAALTTRPKGRLRVQVHTSARRIVVSTATGAVLLAAGGTAVAAGTGSLPSGVQQQAHRLFSVLGVPAPRTGPTPPPPSPSRTTSATPSPSPARSPGPAATTAAQTRAWCDAWQTAAEGGKPMNGRDRRDLITAAGGEEKVAGYCGLDEPSPTAKPRGNSKSPKATPSHPAPRATTPSKRPKK</sequence>
<evidence type="ECO:0000313" key="3">
    <source>
        <dbReference type="Proteomes" id="UP000609879"/>
    </source>
</evidence>
<proteinExistence type="predicted"/>
<keyword evidence="3" id="KW-1185">Reference proteome</keyword>
<dbReference type="EMBL" id="BOMI01000082">
    <property type="protein sequence ID" value="GID75602.1"/>
    <property type="molecule type" value="Genomic_DNA"/>
</dbReference>
<feature type="region of interest" description="Disordered" evidence="1">
    <location>
        <begin position="135"/>
        <end position="253"/>
    </location>
</feature>
<name>A0ABQ3Y6I9_9ACTN</name>